<comment type="subcellular location">
    <subcellularLocation>
        <location evidence="1 5">Membrane</location>
        <topology evidence="1 5">Multi-pass membrane protein</topology>
    </subcellularLocation>
</comment>
<dbReference type="Pfam" id="PF03208">
    <property type="entry name" value="PRA1"/>
    <property type="match status" value="1"/>
</dbReference>
<dbReference type="InterPro" id="IPR004895">
    <property type="entry name" value="Prenylated_rab_accept_PRA1"/>
</dbReference>
<sequence>MKAQNSAEEVNVSFNKDIQFPPLRPLNEFLFDKTRFELPNYNDLPKWNNRIFANLLYFQSNYFLILLSFLLLTSCFKTQEMIIGFVILAICGFLAAIMVSKEEKLLAIRREHPYAILIVLVGVAYCFITYLPFVIVALFSLCFPLLIILIHASTRLRGLNNKLNQKFFEGVIRETVMAKILHVLNVEAKAV</sequence>
<evidence type="ECO:0000256" key="3">
    <source>
        <dbReference type="ARBA" id="ARBA00022989"/>
    </source>
</evidence>
<feature type="transmembrane region" description="Helical" evidence="5">
    <location>
        <begin position="82"/>
        <end position="100"/>
    </location>
</feature>
<dbReference type="PANTHER" id="PTHR12859">
    <property type="entry name" value="PRA1 PROTEIN"/>
    <property type="match status" value="1"/>
</dbReference>
<dbReference type="WBParaSite" id="PDA_v2.g3860.t1">
    <property type="protein sequence ID" value="PDA_v2.g3860.t1"/>
    <property type="gene ID" value="PDA_v2.g3860"/>
</dbReference>
<evidence type="ECO:0000256" key="5">
    <source>
        <dbReference type="RuleBase" id="RU363107"/>
    </source>
</evidence>
<proteinExistence type="inferred from homology"/>
<dbReference type="PANTHER" id="PTHR12859:SF0">
    <property type="entry name" value="PRA1 FAMILY PROTEIN"/>
    <property type="match status" value="1"/>
</dbReference>
<comment type="similarity">
    <text evidence="5">Belongs to the PRA1 family.</text>
</comment>
<dbReference type="Proteomes" id="UP000887578">
    <property type="component" value="Unplaced"/>
</dbReference>
<keyword evidence="3 5" id="KW-1133">Transmembrane helix</keyword>
<organism evidence="6 7">
    <name type="scientific">Panagrolaimus davidi</name>
    <dbReference type="NCBI Taxonomy" id="227884"/>
    <lineage>
        <taxon>Eukaryota</taxon>
        <taxon>Metazoa</taxon>
        <taxon>Ecdysozoa</taxon>
        <taxon>Nematoda</taxon>
        <taxon>Chromadorea</taxon>
        <taxon>Rhabditida</taxon>
        <taxon>Tylenchina</taxon>
        <taxon>Panagrolaimomorpha</taxon>
        <taxon>Panagrolaimoidea</taxon>
        <taxon>Panagrolaimidae</taxon>
        <taxon>Panagrolaimus</taxon>
    </lineage>
</organism>
<evidence type="ECO:0000256" key="4">
    <source>
        <dbReference type="ARBA" id="ARBA00023136"/>
    </source>
</evidence>
<feature type="transmembrane region" description="Helical" evidence="5">
    <location>
        <begin position="112"/>
        <end position="131"/>
    </location>
</feature>
<accession>A0A914QXS2</accession>
<dbReference type="GO" id="GO:0016020">
    <property type="term" value="C:membrane"/>
    <property type="evidence" value="ECO:0007669"/>
    <property type="project" value="UniProtKB-SubCell"/>
</dbReference>
<keyword evidence="6" id="KW-1185">Reference proteome</keyword>
<evidence type="ECO:0000313" key="7">
    <source>
        <dbReference type="WBParaSite" id="PDA_v2.g3860.t1"/>
    </source>
</evidence>
<keyword evidence="4 5" id="KW-0472">Membrane</keyword>
<name>A0A914QXS2_9BILA</name>
<protein>
    <recommendedName>
        <fullName evidence="5">PRA1 family protein</fullName>
    </recommendedName>
</protein>
<feature type="transmembrane region" description="Helical" evidence="5">
    <location>
        <begin position="137"/>
        <end position="156"/>
    </location>
</feature>
<evidence type="ECO:0000313" key="6">
    <source>
        <dbReference type="Proteomes" id="UP000887578"/>
    </source>
</evidence>
<evidence type="ECO:0000256" key="2">
    <source>
        <dbReference type="ARBA" id="ARBA00022692"/>
    </source>
</evidence>
<dbReference type="AlphaFoldDB" id="A0A914QXS2"/>
<reference evidence="7" key="1">
    <citation type="submission" date="2022-11" db="UniProtKB">
        <authorList>
            <consortium name="WormBaseParasite"/>
        </authorList>
    </citation>
    <scope>IDENTIFICATION</scope>
</reference>
<evidence type="ECO:0000256" key="1">
    <source>
        <dbReference type="ARBA" id="ARBA00004141"/>
    </source>
</evidence>
<feature type="transmembrane region" description="Helical" evidence="5">
    <location>
        <begin position="55"/>
        <end position="76"/>
    </location>
</feature>
<keyword evidence="2 5" id="KW-0812">Transmembrane</keyword>